<dbReference type="PaxDb" id="3708-A0A078JHV2"/>
<evidence type="ECO:0000313" key="3">
    <source>
        <dbReference type="Proteomes" id="UP000028999"/>
    </source>
</evidence>
<dbReference type="Proteomes" id="UP001295469">
    <property type="component" value="Chromosome C01"/>
</dbReference>
<reference evidence="2" key="2">
    <citation type="submission" date="2014-06" db="EMBL/GenBank/DDBJ databases">
        <authorList>
            <person name="Genoscope - CEA"/>
        </authorList>
    </citation>
    <scope>NUCLEOTIDE SEQUENCE</scope>
</reference>
<dbReference type="Gramene" id="CDY65261">
    <property type="protein sequence ID" value="CDY65261"/>
    <property type="gene ID" value="GSBRNA2T00045485001"/>
</dbReference>
<accession>A0A078JHV2</accession>
<dbReference type="AlphaFoldDB" id="A0A078JHV2"/>
<name>A0A078JHV2_BRANA</name>
<dbReference type="EMBL" id="HG994365">
    <property type="protein sequence ID" value="CAF2075647.1"/>
    <property type="molecule type" value="Genomic_DNA"/>
</dbReference>
<gene>
    <name evidence="2" type="primary">BnaCnng46260D</name>
    <name evidence="1" type="ORF">DARMORV10_C01P36880.1</name>
    <name evidence="2" type="ORF">GSBRNA2T00045485001</name>
</gene>
<reference evidence="1" key="3">
    <citation type="submission" date="2021-01" db="EMBL/GenBank/DDBJ databases">
        <authorList>
            <consortium name="Genoscope - CEA"/>
            <person name="William W."/>
        </authorList>
    </citation>
    <scope>NUCLEOTIDE SEQUENCE</scope>
</reference>
<keyword evidence="3" id="KW-1185">Reference proteome</keyword>
<proteinExistence type="predicted"/>
<sequence length="76" mass="8626">MMSPVVVRRISPPLAALQFKWQDGPVVATTIRVRFSPHAETTLPLLDTKAGSVNQKSKFQVEEKTSFRCSCWVKFF</sequence>
<dbReference type="EMBL" id="LK034708">
    <property type="protein sequence ID" value="CDY65261.1"/>
    <property type="molecule type" value="Genomic_DNA"/>
</dbReference>
<dbReference type="Proteomes" id="UP000028999">
    <property type="component" value="Unassembled WGS sequence"/>
</dbReference>
<organism evidence="2 3">
    <name type="scientific">Brassica napus</name>
    <name type="common">Rape</name>
    <dbReference type="NCBI Taxonomy" id="3708"/>
    <lineage>
        <taxon>Eukaryota</taxon>
        <taxon>Viridiplantae</taxon>
        <taxon>Streptophyta</taxon>
        <taxon>Embryophyta</taxon>
        <taxon>Tracheophyta</taxon>
        <taxon>Spermatophyta</taxon>
        <taxon>Magnoliopsida</taxon>
        <taxon>eudicotyledons</taxon>
        <taxon>Gunneridae</taxon>
        <taxon>Pentapetalae</taxon>
        <taxon>rosids</taxon>
        <taxon>malvids</taxon>
        <taxon>Brassicales</taxon>
        <taxon>Brassicaceae</taxon>
        <taxon>Brassiceae</taxon>
        <taxon>Brassica</taxon>
    </lineage>
</organism>
<evidence type="ECO:0000313" key="2">
    <source>
        <dbReference type="EMBL" id="CDY65261.1"/>
    </source>
</evidence>
<protein>
    <submittedName>
        <fullName evidence="1">(rape) hypothetical protein</fullName>
    </submittedName>
    <submittedName>
        <fullName evidence="2">BnaCnng46260D protein</fullName>
    </submittedName>
</protein>
<reference evidence="2 3" key="1">
    <citation type="journal article" date="2014" name="Science">
        <title>Plant genetics. Early allopolyploid evolution in the post-Neolithic Brassica napus oilseed genome.</title>
        <authorList>
            <person name="Chalhoub B."/>
            <person name="Denoeud F."/>
            <person name="Liu S."/>
            <person name="Parkin I.A."/>
            <person name="Tang H."/>
            <person name="Wang X."/>
            <person name="Chiquet J."/>
            <person name="Belcram H."/>
            <person name="Tong C."/>
            <person name="Samans B."/>
            <person name="Correa M."/>
            <person name="Da Silva C."/>
            <person name="Just J."/>
            <person name="Falentin C."/>
            <person name="Koh C.S."/>
            <person name="Le Clainche I."/>
            <person name="Bernard M."/>
            <person name="Bento P."/>
            <person name="Noel B."/>
            <person name="Labadie K."/>
            <person name="Alberti A."/>
            <person name="Charles M."/>
            <person name="Arnaud D."/>
            <person name="Guo H."/>
            <person name="Daviaud C."/>
            <person name="Alamery S."/>
            <person name="Jabbari K."/>
            <person name="Zhao M."/>
            <person name="Edger P.P."/>
            <person name="Chelaifa H."/>
            <person name="Tack D."/>
            <person name="Lassalle G."/>
            <person name="Mestiri I."/>
            <person name="Schnel N."/>
            <person name="Le Paslier M.C."/>
            <person name="Fan G."/>
            <person name="Renault V."/>
            <person name="Bayer P.E."/>
            <person name="Golicz A.A."/>
            <person name="Manoli S."/>
            <person name="Lee T.H."/>
            <person name="Thi V.H."/>
            <person name="Chalabi S."/>
            <person name="Hu Q."/>
            <person name="Fan C."/>
            <person name="Tollenaere R."/>
            <person name="Lu Y."/>
            <person name="Battail C."/>
            <person name="Shen J."/>
            <person name="Sidebottom C.H."/>
            <person name="Wang X."/>
            <person name="Canaguier A."/>
            <person name="Chauveau A."/>
            <person name="Berard A."/>
            <person name="Deniot G."/>
            <person name="Guan M."/>
            <person name="Liu Z."/>
            <person name="Sun F."/>
            <person name="Lim Y.P."/>
            <person name="Lyons E."/>
            <person name="Town C.D."/>
            <person name="Bancroft I."/>
            <person name="Wang X."/>
            <person name="Meng J."/>
            <person name="Ma J."/>
            <person name="Pires J.C."/>
            <person name="King G.J."/>
            <person name="Brunel D."/>
            <person name="Delourme R."/>
            <person name="Renard M."/>
            <person name="Aury J.M."/>
            <person name="Adams K.L."/>
            <person name="Batley J."/>
            <person name="Snowdon R.J."/>
            <person name="Tost J."/>
            <person name="Edwards D."/>
            <person name="Zhou Y."/>
            <person name="Hua W."/>
            <person name="Sharpe A.G."/>
            <person name="Paterson A.H."/>
            <person name="Guan C."/>
            <person name="Wincker P."/>
        </authorList>
    </citation>
    <scope>NUCLEOTIDE SEQUENCE [LARGE SCALE GENOMIC DNA]</scope>
    <source>
        <strain evidence="3">cv. Darmor-bzh</strain>
    </source>
</reference>
<dbReference type="OMA" id="FRCSCWV"/>
<evidence type="ECO:0000313" key="1">
    <source>
        <dbReference type="EMBL" id="CAF2075647.1"/>
    </source>
</evidence>